<dbReference type="Gene3D" id="3.90.226.10">
    <property type="entry name" value="2-enoyl-CoA Hydratase, Chain A, domain 1"/>
    <property type="match status" value="1"/>
</dbReference>
<protein>
    <submittedName>
        <fullName evidence="3">S41 family peptidase</fullName>
    </submittedName>
</protein>
<dbReference type="SUPFAM" id="SSF52096">
    <property type="entry name" value="ClpP/crotonase"/>
    <property type="match status" value="1"/>
</dbReference>
<dbReference type="InterPro" id="IPR029045">
    <property type="entry name" value="ClpP/crotonase-like_dom_sf"/>
</dbReference>
<dbReference type="InterPro" id="IPR005151">
    <property type="entry name" value="Tail-specific_protease"/>
</dbReference>
<proteinExistence type="predicted"/>
<evidence type="ECO:0000259" key="2">
    <source>
        <dbReference type="SMART" id="SM00245"/>
    </source>
</evidence>
<keyword evidence="1" id="KW-0812">Transmembrane</keyword>
<feature type="transmembrane region" description="Helical" evidence="1">
    <location>
        <begin position="7"/>
        <end position="27"/>
    </location>
</feature>
<comment type="caution">
    <text evidence="3">The sequence shown here is derived from an EMBL/GenBank/DDBJ whole genome shotgun (WGS) entry which is preliminary data.</text>
</comment>
<organism evidence="3 4">
    <name type="scientific">Corynebacterium singulare</name>
    <dbReference type="NCBI Taxonomy" id="161899"/>
    <lineage>
        <taxon>Bacteria</taxon>
        <taxon>Bacillati</taxon>
        <taxon>Actinomycetota</taxon>
        <taxon>Actinomycetes</taxon>
        <taxon>Mycobacteriales</taxon>
        <taxon>Corynebacteriaceae</taxon>
        <taxon>Corynebacterium</taxon>
    </lineage>
</organism>
<evidence type="ECO:0000313" key="4">
    <source>
        <dbReference type="Proteomes" id="UP001521911"/>
    </source>
</evidence>
<reference evidence="3 4" key="1">
    <citation type="submission" date="2022-02" db="EMBL/GenBank/DDBJ databases">
        <title>Uncovering new skin microbiome diversity through culturing and metagenomics.</title>
        <authorList>
            <person name="Conlan S."/>
            <person name="Deming C."/>
            <person name="Nisc Comparative Sequencing Program N."/>
            <person name="Segre J.A."/>
        </authorList>
    </citation>
    <scope>NUCLEOTIDE SEQUENCE [LARGE SCALE GENOMIC DNA]</scope>
    <source>
        <strain evidence="3 4">ACRQV</strain>
    </source>
</reference>
<keyword evidence="4" id="KW-1185">Reference proteome</keyword>
<dbReference type="RefSeq" id="WP_239180943.1">
    <property type="nucleotide sequence ID" value="NZ_JAKRDF010000013.1"/>
</dbReference>
<name>A0ABS9PVN2_9CORY</name>
<keyword evidence="1" id="KW-0472">Membrane</keyword>
<evidence type="ECO:0000256" key="1">
    <source>
        <dbReference type="SAM" id="Phobius"/>
    </source>
</evidence>
<accession>A0ABS9PVN2</accession>
<evidence type="ECO:0000313" key="3">
    <source>
        <dbReference type="EMBL" id="MCG7276775.1"/>
    </source>
</evidence>
<dbReference type="SMART" id="SM00245">
    <property type="entry name" value="TSPc"/>
    <property type="match status" value="1"/>
</dbReference>
<feature type="domain" description="Tail specific protease" evidence="2">
    <location>
        <begin position="102"/>
        <end position="298"/>
    </location>
</feature>
<dbReference type="Proteomes" id="UP001521911">
    <property type="component" value="Unassembled WGS sequence"/>
</dbReference>
<gene>
    <name evidence="3" type="ORF">MHK08_09885</name>
</gene>
<sequence>MKTVLKIFGGLCAVAVVVVLAAMYFFGPSYGGALFNKPVFLFNASEKRINTAMVDTAAFAGIYGESEEFQRARDAFKEDPTNPELLDAAIDAAGGKHSKVFSAEEEKAIEKTDPSVDYDDGVLRATVPSIGRHDDGQAYADTLATGLTAHPEACAAVVDLRGNDGGDMGPMYAGLSPLLPDGPALSFVSRMGTTDVTIDGNSVTGGGTPTTTSGGKLEVPVAVLTDGVTASSAEATLLAFRGLDNVRTFGEPTAGYASANTVIDYPDGRSLMLTTAKDKARTGEEFAEDPIAPDAPESELDGWLATHCGS</sequence>
<dbReference type="Pfam" id="PF03572">
    <property type="entry name" value="Peptidase_S41"/>
    <property type="match status" value="1"/>
</dbReference>
<keyword evidence="1" id="KW-1133">Transmembrane helix</keyword>
<dbReference type="EMBL" id="JAKRDF010000013">
    <property type="protein sequence ID" value="MCG7276775.1"/>
    <property type="molecule type" value="Genomic_DNA"/>
</dbReference>